<name>A0A179UR19_BLAGS</name>
<sequence>MKGLKCQPPLSILHPGVFSGTSGCEWNGWNKLKIAVVIHSLEDDQFTICKKKTVLRITSWPGSVLGDTG</sequence>
<dbReference type="PROSITE" id="PS51257">
    <property type="entry name" value="PROKAR_LIPOPROTEIN"/>
    <property type="match status" value="1"/>
</dbReference>
<dbReference type="GeneID" id="42529018"/>
<accession>A0A179UR19</accession>
<dbReference type="VEuPathDB" id="FungiDB:BDBG_17226"/>
<dbReference type="EMBL" id="GG657457">
    <property type="protein sequence ID" value="OAT09481.1"/>
    <property type="molecule type" value="Genomic_DNA"/>
</dbReference>
<evidence type="ECO:0000313" key="1">
    <source>
        <dbReference type="EMBL" id="OAT09481.1"/>
    </source>
</evidence>
<keyword evidence="2" id="KW-1185">Reference proteome</keyword>
<organism evidence="1 2">
    <name type="scientific">Blastomyces gilchristii (strain SLH14081)</name>
    <name type="common">Blastomyces dermatitidis</name>
    <dbReference type="NCBI Taxonomy" id="559298"/>
    <lineage>
        <taxon>Eukaryota</taxon>
        <taxon>Fungi</taxon>
        <taxon>Dikarya</taxon>
        <taxon>Ascomycota</taxon>
        <taxon>Pezizomycotina</taxon>
        <taxon>Eurotiomycetes</taxon>
        <taxon>Eurotiomycetidae</taxon>
        <taxon>Onygenales</taxon>
        <taxon>Ajellomycetaceae</taxon>
        <taxon>Blastomyces</taxon>
    </lineage>
</organism>
<gene>
    <name evidence="1" type="ORF">BDBG_17226</name>
</gene>
<dbReference type="KEGG" id="bgh:BDBG_17226"/>
<dbReference type="Proteomes" id="UP000002038">
    <property type="component" value="Unassembled WGS sequence"/>
</dbReference>
<evidence type="ECO:0000313" key="2">
    <source>
        <dbReference type="Proteomes" id="UP000002038"/>
    </source>
</evidence>
<protein>
    <submittedName>
        <fullName evidence="1">Uncharacterized protein</fullName>
    </submittedName>
</protein>
<reference evidence="2" key="1">
    <citation type="journal article" date="2015" name="PLoS Genet.">
        <title>The dynamic genome and transcriptome of the human fungal pathogen Blastomyces and close relative Emmonsia.</title>
        <authorList>
            <person name="Munoz J.F."/>
            <person name="Gauthier G.M."/>
            <person name="Desjardins C.A."/>
            <person name="Gallo J.E."/>
            <person name="Holder J."/>
            <person name="Sullivan T.D."/>
            <person name="Marty A.J."/>
            <person name="Carmen J.C."/>
            <person name="Chen Z."/>
            <person name="Ding L."/>
            <person name="Gujja S."/>
            <person name="Magrini V."/>
            <person name="Misas E."/>
            <person name="Mitreva M."/>
            <person name="Priest M."/>
            <person name="Saif S."/>
            <person name="Whiston E.A."/>
            <person name="Young S."/>
            <person name="Zeng Q."/>
            <person name="Goldman W.E."/>
            <person name="Mardis E.R."/>
            <person name="Taylor J.W."/>
            <person name="McEwen J.G."/>
            <person name="Clay O.K."/>
            <person name="Klein B.S."/>
            <person name="Cuomo C.A."/>
        </authorList>
    </citation>
    <scope>NUCLEOTIDE SEQUENCE [LARGE SCALE GENOMIC DNA]</scope>
    <source>
        <strain evidence="2">SLH14081</strain>
    </source>
</reference>
<proteinExistence type="predicted"/>
<dbReference type="RefSeq" id="XP_031578846.1">
    <property type="nucleotide sequence ID" value="XM_031724998.1"/>
</dbReference>
<dbReference type="AlphaFoldDB" id="A0A179UR19"/>